<sequence length="294" mass="29874">MMTATVRAPGSCGELVQGTLDGVNFLITCPVDLYAEVTVAPGPAGPAAAGDKTVTAVLRTWDYLGVAREPFAVAARSDLPQGKGMASSSADIAAACQAAALAAGRRLAAAEIADIALAIEPTDGIFFPGIVMFDHVRGLIRRPLGAPPPMNVLIFDAGGRIDTLEFNRRADLAALNAVKEDVVRRAVDLVSRGLATGDCALIGQAATLSALANQAILAKPALPDVIAIAGRHGAVGVNTAHSGTVLGVLFPGRPAPAAAEACRDDIVRACPGLRFLGVASLISGGLTVIEEGSR</sequence>
<accession>A0ABU3NZ65</accession>
<keyword evidence="4" id="KW-0067">ATP-binding</keyword>
<evidence type="ECO:0000313" key="8">
    <source>
        <dbReference type="Proteomes" id="UP001254848"/>
    </source>
</evidence>
<evidence type="ECO:0000256" key="3">
    <source>
        <dbReference type="ARBA" id="ARBA00022777"/>
    </source>
</evidence>
<dbReference type="GO" id="GO:0016301">
    <property type="term" value="F:kinase activity"/>
    <property type="evidence" value="ECO:0007669"/>
    <property type="project" value="UniProtKB-KW"/>
</dbReference>
<reference evidence="7 8" key="1">
    <citation type="submission" date="2023-07" db="EMBL/GenBank/DDBJ databases">
        <title>The novel representative of Negativicutes class, Anaeroselena agilis gen. nov. sp. nov.</title>
        <authorList>
            <person name="Prokofeva M.I."/>
            <person name="Elcheninov A.G."/>
            <person name="Klyukina A."/>
            <person name="Kublanov I.V."/>
            <person name="Frolov E.N."/>
            <person name="Podosokorskaya O.A."/>
        </authorList>
    </citation>
    <scope>NUCLEOTIDE SEQUENCE [LARGE SCALE GENOMIC DNA]</scope>
    <source>
        <strain evidence="7 8">4137-cl</strain>
    </source>
</reference>
<feature type="domain" description="GHMP kinase N-terminal" evidence="5">
    <location>
        <begin position="60"/>
        <end position="120"/>
    </location>
</feature>
<organism evidence="7 8">
    <name type="scientific">Anaeroselena agilis</name>
    <dbReference type="NCBI Taxonomy" id="3063788"/>
    <lineage>
        <taxon>Bacteria</taxon>
        <taxon>Bacillati</taxon>
        <taxon>Bacillota</taxon>
        <taxon>Negativicutes</taxon>
        <taxon>Acetonemataceae</taxon>
        <taxon>Anaeroselena</taxon>
    </lineage>
</organism>
<evidence type="ECO:0000313" key="7">
    <source>
        <dbReference type="EMBL" id="MDT8901735.1"/>
    </source>
</evidence>
<evidence type="ECO:0000259" key="6">
    <source>
        <dbReference type="Pfam" id="PF08544"/>
    </source>
</evidence>
<dbReference type="SUPFAM" id="SSF54211">
    <property type="entry name" value="Ribosomal protein S5 domain 2-like"/>
    <property type="match status" value="1"/>
</dbReference>
<protein>
    <submittedName>
        <fullName evidence="7">GHMP kinase</fullName>
    </submittedName>
</protein>
<dbReference type="PANTHER" id="PTHR43527:SF1">
    <property type="entry name" value="L-THREONINE KINASE"/>
    <property type="match status" value="1"/>
</dbReference>
<dbReference type="Gene3D" id="3.30.230.10">
    <property type="match status" value="1"/>
</dbReference>
<dbReference type="RefSeq" id="WP_413780239.1">
    <property type="nucleotide sequence ID" value="NZ_JAUOZS010000001.1"/>
</dbReference>
<dbReference type="InterPro" id="IPR006204">
    <property type="entry name" value="GHMP_kinase_N_dom"/>
</dbReference>
<keyword evidence="2" id="KW-0547">Nucleotide-binding</keyword>
<dbReference type="Pfam" id="PF00288">
    <property type="entry name" value="GHMP_kinases_N"/>
    <property type="match status" value="1"/>
</dbReference>
<dbReference type="InterPro" id="IPR020568">
    <property type="entry name" value="Ribosomal_Su5_D2-typ_SF"/>
</dbReference>
<evidence type="ECO:0000259" key="5">
    <source>
        <dbReference type="Pfam" id="PF00288"/>
    </source>
</evidence>
<feature type="domain" description="GHMP kinase C-terminal" evidence="6">
    <location>
        <begin position="194"/>
        <end position="263"/>
    </location>
</feature>
<dbReference type="PIRSF" id="PIRSF033887">
    <property type="entry name" value="PduX"/>
    <property type="match status" value="1"/>
</dbReference>
<keyword evidence="3 7" id="KW-0418">Kinase</keyword>
<keyword evidence="1" id="KW-0808">Transferase</keyword>
<dbReference type="InterPro" id="IPR012363">
    <property type="entry name" value="PduX"/>
</dbReference>
<proteinExistence type="predicted"/>
<evidence type="ECO:0000256" key="4">
    <source>
        <dbReference type="ARBA" id="ARBA00022840"/>
    </source>
</evidence>
<evidence type="ECO:0000256" key="1">
    <source>
        <dbReference type="ARBA" id="ARBA00022679"/>
    </source>
</evidence>
<keyword evidence="8" id="KW-1185">Reference proteome</keyword>
<dbReference type="PANTHER" id="PTHR43527">
    <property type="entry name" value="4-DIPHOSPHOCYTIDYL-2-C-METHYL-D-ERYTHRITOL KINASE, CHLOROPLASTIC"/>
    <property type="match status" value="1"/>
</dbReference>
<dbReference type="Pfam" id="PF08544">
    <property type="entry name" value="GHMP_kinases_C"/>
    <property type="match status" value="1"/>
</dbReference>
<comment type="caution">
    <text evidence="7">The sequence shown here is derived from an EMBL/GenBank/DDBJ whole genome shotgun (WGS) entry which is preliminary data.</text>
</comment>
<dbReference type="Proteomes" id="UP001254848">
    <property type="component" value="Unassembled WGS sequence"/>
</dbReference>
<dbReference type="EMBL" id="JAUOZS010000001">
    <property type="protein sequence ID" value="MDT8901735.1"/>
    <property type="molecule type" value="Genomic_DNA"/>
</dbReference>
<dbReference type="InterPro" id="IPR014721">
    <property type="entry name" value="Ribsml_uS5_D2-typ_fold_subgr"/>
</dbReference>
<name>A0ABU3NZ65_9FIRM</name>
<evidence type="ECO:0000256" key="2">
    <source>
        <dbReference type="ARBA" id="ARBA00022741"/>
    </source>
</evidence>
<dbReference type="InterPro" id="IPR013750">
    <property type="entry name" value="GHMP_kinase_C_dom"/>
</dbReference>
<gene>
    <name evidence="7" type="ORF">Q4T40_10810</name>
</gene>